<protein>
    <submittedName>
        <fullName evidence="1">Uncharacterized protein</fullName>
    </submittedName>
</protein>
<proteinExistence type="predicted"/>
<accession>X1M577</accession>
<dbReference type="AlphaFoldDB" id="X1M577"/>
<organism evidence="1">
    <name type="scientific">marine sediment metagenome</name>
    <dbReference type="NCBI Taxonomy" id="412755"/>
    <lineage>
        <taxon>unclassified sequences</taxon>
        <taxon>metagenomes</taxon>
        <taxon>ecological metagenomes</taxon>
    </lineage>
</organism>
<feature type="non-terminal residue" evidence="1">
    <location>
        <position position="141"/>
    </location>
</feature>
<evidence type="ECO:0000313" key="1">
    <source>
        <dbReference type="EMBL" id="GAI09840.1"/>
    </source>
</evidence>
<reference evidence="1" key="1">
    <citation type="journal article" date="2014" name="Front. Microbiol.">
        <title>High frequency of phylogenetically diverse reductive dehalogenase-homologous genes in deep subseafloor sedimentary metagenomes.</title>
        <authorList>
            <person name="Kawai M."/>
            <person name="Futagami T."/>
            <person name="Toyoda A."/>
            <person name="Takaki Y."/>
            <person name="Nishi S."/>
            <person name="Hori S."/>
            <person name="Arai W."/>
            <person name="Tsubouchi T."/>
            <person name="Morono Y."/>
            <person name="Uchiyama I."/>
            <person name="Ito T."/>
            <person name="Fujiyama A."/>
            <person name="Inagaki F."/>
            <person name="Takami H."/>
        </authorList>
    </citation>
    <scope>NUCLEOTIDE SEQUENCE</scope>
    <source>
        <strain evidence="1">Expedition CK06-06</strain>
    </source>
</reference>
<sequence length="141" mass="15801">MDGEILISLTINGNPEQVTVRFNREFAPPPSMTVQTEERQIPTDEELTTLAVDIEYSGKSGEKIILHHFLDSNNNNRPIVVSKTKPSKISLPPANFFASKKHIQAKGIAEQFSKLAQQDRENEAVDFLKIIESDLEGLKII</sequence>
<dbReference type="EMBL" id="BARV01007575">
    <property type="protein sequence ID" value="GAI09840.1"/>
    <property type="molecule type" value="Genomic_DNA"/>
</dbReference>
<gene>
    <name evidence="1" type="ORF">S06H3_15396</name>
</gene>
<name>X1M577_9ZZZZ</name>
<comment type="caution">
    <text evidence="1">The sequence shown here is derived from an EMBL/GenBank/DDBJ whole genome shotgun (WGS) entry which is preliminary data.</text>
</comment>